<dbReference type="InterPro" id="IPR003018">
    <property type="entry name" value="GAF"/>
</dbReference>
<gene>
    <name evidence="6" type="ORF">A5707_14855</name>
</gene>
<dbReference type="InterPro" id="IPR005561">
    <property type="entry name" value="ANTAR"/>
</dbReference>
<dbReference type="SMART" id="SM00065">
    <property type="entry name" value="GAF"/>
    <property type="match status" value="1"/>
</dbReference>
<keyword evidence="4" id="KW-0804">Transcription</keyword>
<dbReference type="Gene3D" id="1.10.10.10">
    <property type="entry name" value="Winged helix-like DNA-binding domain superfamily/Winged helix DNA-binding domain"/>
    <property type="match status" value="1"/>
</dbReference>
<dbReference type="SMART" id="SM01012">
    <property type="entry name" value="ANTAR"/>
    <property type="match status" value="1"/>
</dbReference>
<evidence type="ECO:0000256" key="4">
    <source>
        <dbReference type="ARBA" id="ARBA00023163"/>
    </source>
</evidence>
<keyword evidence="3" id="KW-0805">Transcription regulation</keyword>
<organism evidence="6 7">
    <name type="scientific">Mycobacterium kyorinense</name>
    <dbReference type="NCBI Taxonomy" id="487514"/>
    <lineage>
        <taxon>Bacteria</taxon>
        <taxon>Bacillati</taxon>
        <taxon>Actinomycetota</taxon>
        <taxon>Actinomycetes</taxon>
        <taxon>Mycobacteriales</taxon>
        <taxon>Mycobacteriaceae</taxon>
        <taxon>Mycobacterium</taxon>
    </lineage>
</organism>
<dbReference type="AlphaFoldDB" id="A0A1A2ZKF2"/>
<keyword evidence="2" id="KW-0418">Kinase</keyword>
<dbReference type="EMBL" id="LZKJ01000049">
    <property type="protein sequence ID" value="OBI50740.1"/>
    <property type="molecule type" value="Genomic_DNA"/>
</dbReference>
<evidence type="ECO:0000256" key="1">
    <source>
        <dbReference type="ARBA" id="ARBA00022679"/>
    </source>
</evidence>
<evidence type="ECO:0000256" key="2">
    <source>
        <dbReference type="ARBA" id="ARBA00022777"/>
    </source>
</evidence>
<keyword evidence="1" id="KW-0808">Transferase</keyword>
<dbReference type="InterPro" id="IPR036388">
    <property type="entry name" value="WH-like_DNA-bd_sf"/>
</dbReference>
<dbReference type="PROSITE" id="PS50921">
    <property type="entry name" value="ANTAR"/>
    <property type="match status" value="1"/>
</dbReference>
<dbReference type="SUPFAM" id="SSF52172">
    <property type="entry name" value="CheY-like"/>
    <property type="match status" value="1"/>
</dbReference>
<reference evidence="7" key="1">
    <citation type="submission" date="2016-06" db="EMBL/GenBank/DDBJ databases">
        <authorList>
            <person name="Sutton G."/>
            <person name="Brinkac L."/>
            <person name="Sanka R."/>
            <person name="Adams M."/>
            <person name="Lau E."/>
            <person name="Sam S."/>
            <person name="Sreng N."/>
            <person name="Him V."/>
            <person name="Kerleguer A."/>
            <person name="Cheng S."/>
        </authorList>
    </citation>
    <scope>NUCLEOTIDE SEQUENCE [LARGE SCALE GENOMIC DNA]</scope>
    <source>
        <strain evidence="7">E861</strain>
    </source>
</reference>
<evidence type="ECO:0000256" key="3">
    <source>
        <dbReference type="ARBA" id="ARBA00023015"/>
    </source>
</evidence>
<proteinExistence type="predicted"/>
<dbReference type="Pfam" id="PF03861">
    <property type="entry name" value="ANTAR"/>
    <property type="match status" value="1"/>
</dbReference>
<dbReference type="Proteomes" id="UP000093592">
    <property type="component" value="Unassembled WGS sequence"/>
</dbReference>
<dbReference type="SUPFAM" id="SSF55781">
    <property type="entry name" value="GAF domain-like"/>
    <property type="match status" value="1"/>
</dbReference>
<feature type="domain" description="ANTAR" evidence="5">
    <location>
        <begin position="171"/>
        <end position="232"/>
    </location>
</feature>
<dbReference type="GO" id="GO:0003723">
    <property type="term" value="F:RNA binding"/>
    <property type="evidence" value="ECO:0007669"/>
    <property type="project" value="InterPro"/>
</dbReference>
<dbReference type="InterPro" id="IPR011006">
    <property type="entry name" value="CheY-like_superfamily"/>
</dbReference>
<accession>A0A1A2ZKF2</accession>
<dbReference type="Pfam" id="PF13185">
    <property type="entry name" value="GAF_2"/>
    <property type="match status" value="1"/>
</dbReference>
<name>A0A1A2ZKF2_9MYCO</name>
<protein>
    <recommendedName>
        <fullName evidence="5">ANTAR domain-containing protein</fullName>
    </recommendedName>
</protein>
<evidence type="ECO:0000259" key="5">
    <source>
        <dbReference type="PROSITE" id="PS50921"/>
    </source>
</evidence>
<dbReference type="InterPro" id="IPR012074">
    <property type="entry name" value="GAF_ANTAR"/>
</dbReference>
<evidence type="ECO:0000313" key="6">
    <source>
        <dbReference type="EMBL" id="OBI50740.1"/>
    </source>
</evidence>
<evidence type="ECO:0000313" key="7">
    <source>
        <dbReference type="Proteomes" id="UP000093592"/>
    </source>
</evidence>
<sequence length="255" mass="28440">MGRCRVDDQVYSLAHELAEVGRLSEDENVTMVLERLVRRAARTIPGCDHVTITVGAEEKLETVAGGEATSLCHSLSEATPWPGPILDAVRYREPRRVDEADTEQRWPGFSDRMREAGFRSCLALPMPVRRQPLVGFTLFSRRAHQFTDQALDLVLLFALHAGTAFDNASLYDDARQLVDHLHSALATREAIGQAQGILMRRFSCDSDTAFGQLRRISQDRNIKLRDVAANIVDAQKRGQLDSFLPDGLNNRATAQ</sequence>
<comment type="caution">
    <text evidence="6">The sequence shown here is derived from an EMBL/GenBank/DDBJ whole genome shotgun (WGS) entry which is preliminary data.</text>
</comment>
<dbReference type="InterPro" id="IPR029016">
    <property type="entry name" value="GAF-like_dom_sf"/>
</dbReference>
<dbReference type="GO" id="GO:0016301">
    <property type="term" value="F:kinase activity"/>
    <property type="evidence" value="ECO:0007669"/>
    <property type="project" value="UniProtKB-KW"/>
</dbReference>
<dbReference type="PIRSF" id="PIRSF036625">
    <property type="entry name" value="GAF_ANTAR"/>
    <property type="match status" value="1"/>
</dbReference>
<dbReference type="Gene3D" id="3.30.450.40">
    <property type="match status" value="1"/>
</dbReference>